<proteinExistence type="predicted"/>
<dbReference type="Proteomes" id="UP000075714">
    <property type="component" value="Unassembled WGS sequence"/>
</dbReference>
<dbReference type="EMBL" id="LSYV01000013">
    <property type="protein sequence ID" value="KXZ51458.1"/>
    <property type="molecule type" value="Genomic_DNA"/>
</dbReference>
<name>A0A150GNY5_GONPE</name>
<evidence type="ECO:0000256" key="1">
    <source>
        <dbReference type="SAM" id="Phobius"/>
    </source>
</evidence>
<dbReference type="STRING" id="33097.A0A150GNY5"/>
<dbReference type="Gene3D" id="3.40.50.300">
    <property type="entry name" value="P-loop containing nucleotide triphosphate hydrolases"/>
    <property type="match status" value="1"/>
</dbReference>
<gene>
    <name evidence="2" type="ORF">GPECTOR_12g421</name>
</gene>
<keyword evidence="3" id="KW-1185">Reference proteome</keyword>
<dbReference type="OrthoDB" id="552494at2759"/>
<organism evidence="2 3">
    <name type="scientific">Gonium pectorale</name>
    <name type="common">Green alga</name>
    <dbReference type="NCBI Taxonomy" id="33097"/>
    <lineage>
        <taxon>Eukaryota</taxon>
        <taxon>Viridiplantae</taxon>
        <taxon>Chlorophyta</taxon>
        <taxon>core chlorophytes</taxon>
        <taxon>Chlorophyceae</taxon>
        <taxon>CS clade</taxon>
        <taxon>Chlamydomonadales</taxon>
        <taxon>Volvocaceae</taxon>
        <taxon>Gonium</taxon>
    </lineage>
</organism>
<evidence type="ECO:0000313" key="3">
    <source>
        <dbReference type="Proteomes" id="UP000075714"/>
    </source>
</evidence>
<keyword evidence="1" id="KW-0812">Transmembrane</keyword>
<dbReference type="AlphaFoldDB" id="A0A150GNY5"/>
<reference evidence="3" key="1">
    <citation type="journal article" date="2016" name="Nat. Commun.">
        <title>The Gonium pectorale genome demonstrates co-option of cell cycle regulation during the evolution of multicellularity.</title>
        <authorList>
            <person name="Hanschen E.R."/>
            <person name="Marriage T.N."/>
            <person name="Ferris P.J."/>
            <person name="Hamaji T."/>
            <person name="Toyoda A."/>
            <person name="Fujiyama A."/>
            <person name="Neme R."/>
            <person name="Noguchi H."/>
            <person name="Minakuchi Y."/>
            <person name="Suzuki M."/>
            <person name="Kawai-Toyooka H."/>
            <person name="Smith D.R."/>
            <person name="Sparks H."/>
            <person name="Anderson J."/>
            <person name="Bakaric R."/>
            <person name="Luria V."/>
            <person name="Karger A."/>
            <person name="Kirschner M.W."/>
            <person name="Durand P.M."/>
            <person name="Michod R.E."/>
            <person name="Nozaki H."/>
            <person name="Olson B.J."/>
        </authorList>
    </citation>
    <scope>NUCLEOTIDE SEQUENCE [LARGE SCALE GENOMIC DNA]</scope>
    <source>
        <strain evidence="3">NIES-2863</strain>
    </source>
</reference>
<keyword evidence="1" id="KW-1133">Transmembrane helix</keyword>
<evidence type="ECO:0000313" key="2">
    <source>
        <dbReference type="EMBL" id="KXZ51458.1"/>
    </source>
</evidence>
<protein>
    <recommendedName>
        <fullName evidence="4">Septin-type G domain-containing protein</fullName>
    </recommendedName>
</protein>
<dbReference type="InterPro" id="IPR027417">
    <property type="entry name" value="P-loop_NTPase"/>
</dbReference>
<comment type="caution">
    <text evidence="2">The sequence shown here is derived from an EMBL/GenBank/DDBJ whole genome shotgun (WGS) entry which is preliminary data.</text>
</comment>
<keyword evidence="1" id="KW-0472">Membrane</keyword>
<feature type="transmembrane region" description="Helical" evidence="1">
    <location>
        <begin position="249"/>
        <end position="269"/>
    </location>
</feature>
<sequence length="307" mass="32220">MYGTHRPRSLPAADLEYLSALSRLVAVVPVIAKADCHTREELAGYRRRVERAMAARCDAQGRPDPVRPFRFSAAALDAVQLGFDGDGDSDSDPAAADAVGGAVFSVLTSRTLEELEVEAAAPGGSSADGGGDGGPASVLVPVRTYGWGRVSGGDPAASSTMALQRLLTEDVWALMEDARDRYLAFCSAYEATGRRIEPLLEQLLAPYDAALEDGAAAATRLKGVGTEAEAEAAVMGATATAVRRGRRRLLLGALFWLGFLYGLVSTALLTALRPLGFLVMVLAVLLLLLAVMVMGARAMAVSPVLRS</sequence>
<evidence type="ECO:0008006" key="4">
    <source>
        <dbReference type="Google" id="ProtNLM"/>
    </source>
</evidence>
<feature type="transmembrane region" description="Helical" evidence="1">
    <location>
        <begin position="275"/>
        <end position="296"/>
    </location>
</feature>
<accession>A0A150GNY5</accession>